<feature type="region of interest" description="Disordered" evidence="1">
    <location>
        <begin position="1"/>
        <end position="22"/>
    </location>
</feature>
<proteinExistence type="predicted"/>
<dbReference type="EMBL" id="JASVEJ010000001">
    <property type="protein sequence ID" value="MDL5055893.1"/>
    <property type="molecule type" value="Genomic_DNA"/>
</dbReference>
<keyword evidence="3" id="KW-1185">Reference proteome</keyword>
<dbReference type="RefSeq" id="WP_286004001.1">
    <property type="nucleotide sequence ID" value="NZ_JASVEJ010000001.1"/>
</dbReference>
<feature type="compositionally biased region" description="Basic and acidic residues" evidence="1">
    <location>
        <begin position="323"/>
        <end position="342"/>
    </location>
</feature>
<name>A0ABT7LV26_9CYAN</name>
<evidence type="ECO:0000256" key="1">
    <source>
        <dbReference type="SAM" id="MobiDB-lite"/>
    </source>
</evidence>
<protein>
    <submittedName>
        <fullName evidence="2">Uncharacterized protein</fullName>
    </submittedName>
</protein>
<comment type="caution">
    <text evidence="2">The sequence shown here is derived from an EMBL/GenBank/DDBJ whole genome shotgun (WGS) entry which is preliminary data.</text>
</comment>
<sequence>MNTSLASATAKMNEIQRKSVDDRRRRLVYSGGTPHMACNPKTSGIESNPIEGGRLYVIAPGRDTMNGAFNEGTGSFDKKEIEIMPVTYIRGLYRKFVESDAGDMGLRELRSLIEAPYEYGNTAEESYDLAFDYFNVLHPPLSKPCPFGLERVYSSVTPGNLNAQMYQSCPTCRLEELKSEACSERIFQASQSLDSGILQALREELIAACEATLAFADYQISVTEGQLEGAKHGEVGAKKTRNEIDQVYLKMRHRRIDAVREQETQQQIEILTTSLQNALQGAASQPVKAEAPAEAPAEDVIVLSGEDKAKYEEWQKRSAALAKAREVQKQNKATKDEEPKEE</sequence>
<accession>A0ABT7LV26</accession>
<dbReference type="Proteomes" id="UP001230986">
    <property type="component" value="Unassembled WGS sequence"/>
</dbReference>
<organism evidence="2 3">
    <name type="scientific">Geitlerinema calcuttense NRMC-F 0142</name>
    <dbReference type="NCBI Taxonomy" id="2922238"/>
    <lineage>
        <taxon>Bacteria</taxon>
        <taxon>Bacillati</taxon>
        <taxon>Cyanobacteriota</taxon>
        <taxon>Cyanophyceae</taxon>
        <taxon>Geitlerinematales</taxon>
        <taxon>Geitlerinemataceae</taxon>
        <taxon>Geitlerinema</taxon>
    </lineage>
</organism>
<evidence type="ECO:0000313" key="3">
    <source>
        <dbReference type="Proteomes" id="UP001230986"/>
    </source>
</evidence>
<gene>
    <name evidence="2" type="ORF">QQ055_00120</name>
</gene>
<feature type="region of interest" description="Disordered" evidence="1">
    <location>
        <begin position="322"/>
        <end position="342"/>
    </location>
</feature>
<evidence type="ECO:0000313" key="2">
    <source>
        <dbReference type="EMBL" id="MDL5055893.1"/>
    </source>
</evidence>
<reference evidence="2 3" key="1">
    <citation type="submission" date="2023-06" db="EMBL/GenBank/DDBJ databases">
        <title>Whole genome sequence of Oscillatoria calcuttensis NRMC-F 0142.</title>
        <authorList>
            <person name="Shakena Fathima T."/>
            <person name="Muralitharan G."/>
            <person name="Thajuddin N."/>
        </authorList>
    </citation>
    <scope>NUCLEOTIDE SEQUENCE [LARGE SCALE GENOMIC DNA]</scope>
    <source>
        <strain evidence="2 3">NRMC-F 0142</strain>
    </source>
</reference>